<keyword evidence="4" id="KW-1185">Reference proteome</keyword>
<dbReference type="EMBL" id="LGRX02034366">
    <property type="protein sequence ID" value="KAK3237986.1"/>
    <property type="molecule type" value="Genomic_DNA"/>
</dbReference>
<dbReference type="AlphaFoldDB" id="A0AAE0BJY5"/>
<organism evidence="3 4">
    <name type="scientific">Cymbomonas tetramitiformis</name>
    <dbReference type="NCBI Taxonomy" id="36881"/>
    <lineage>
        <taxon>Eukaryota</taxon>
        <taxon>Viridiplantae</taxon>
        <taxon>Chlorophyta</taxon>
        <taxon>Pyramimonadophyceae</taxon>
        <taxon>Pyramimonadales</taxon>
        <taxon>Pyramimonadaceae</taxon>
        <taxon>Cymbomonas</taxon>
    </lineage>
</organism>
<dbReference type="Proteomes" id="UP001190700">
    <property type="component" value="Unassembled WGS sequence"/>
</dbReference>
<evidence type="ECO:0000313" key="4">
    <source>
        <dbReference type="Proteomes" id="UP001190700"/>
    </source>
</evidence>
<reference evidence="3 4" key="1">
    <citation type="journal article" date="2015" name="Genome Biol. Evol.">
        <title>Comparative Genomics of a Bacterivorous Green Alga Reveals Evolutionary Causalities and Consequences of Phago-Mixotrophic Mode of Nutrition.</title>
        <authorList>
            <person name="Burns J.A."/>
            <person name="Paasch A."/>
            <person name="Narechania A."/>
            <person name="Kim E."/>
        </authorList>
    </citation>
    <scope>NUCLEOTIDE SEQUENCE [LARGE SCALE GENOMIC DNA]</scope>
    <source>
        <strain evidence="3 4">PLY_AMNH</strain>
    </source>
</reference>
<evidence type="ECO:0000256" key="2">
    <source>
        <dbReference type="SAM" id="Phobius"/>
    </source>
</evidence>
<proteinExistence type="predicted"/>
<keyword evidence="2" id="KW-0812">Transmembrane</keyword>
<evidence type="ECO:0000313" key="3">
    <source>
        <dbReference type="EMBL" id="KAK3237986.1"/>
    </source>
</evidence>
<accession>A0AAE0BJY5</accession>
<comment type="caution">
    <text evidence="3">The sequence shown here is derived from an EMBL/GenBank/DDBJ whole genome shotgun (WGS) entry which is preliminary data.</text>
</comment>
<keyword evidence="2" id="KW-0472">Membrane</keyword>
<sequence length="113" mass="11833">MLCSDALSTACLYDIFQVAILGSMFAGPIALAVVSGVTLVTGYIYILPKDLANLSMGATPDVLMPTIVQILLQRFTLTLQGINLGQIIASAPSSDDKNTTQDSELPVSITAAE</sequence>
<protein>
    <submittedName>
        <fullName evidence="3">Uncharacterized protein</fullName>
    </submittedName>
</protein>
<feature type="transmembrane region" description="Helical" evidence="2">
    <location>
        <begin position="20"/>
        <end position="46"/>
    </location>
</feature>
<keyword evidence="2" id="KW-1133">Transmembrane helix</keyword>
<evidence type="ECO:0000256" key="1">
    <source>
        <dbReference type="SAM" id="MobiDB-lite"/>
    </source>
</evidence>
<gene>
    <name evidence="3" type="ORF">CYMTET_51966</name>
</gene>
<name>A0AAE0BJY5_9CHLO</name>
<feature type="region of interest" description="Disordered" evidence="1">
    <location>
        <begin position="90"/>
        <end position="113"/>
    </location>
</feature>